<feature type="compositionally biased region" description="Low complexity" evidence="1">
    <location>
        <begin position="127"/>
        <end position="144"/>
    </location>
</feature>
<feature type="region of interest" description="Disordered" evidence="1">
    <location>
        <begin position="335"/>
        <end position="372"/>
    </location>
</feature>
<sequence>MTEAAPGDDGEPVGDYAAPRGLDALAADLRELRHHAGNPSYAEIALRIDRVRGERGIPAGSARPGRTTVYDAFRSGRRRLDVNLLRDIVRALGGTEDDVEAWTQRHHDLSMEPAPVREPAPEEPEPGEGVPEPAPEAEAAPAAAKGDEPPAPRPRLPLPVRRLVAVLVGCVVLNLLGRLLVDTLHLPLYLDMMGTAVSALALGPWWGALVGVSTNVLGEAGSPPGVSSAFTLVNVAGALVWGYGARRFGMARTMPRFFVLNLVAALVCTLVATPTLLVVYGGSVGHSGDELTERVRLGLHSLPAAVLVMNLLTSVLDKLVSGFIGLTTADAIAGPEWRGDDPSRPPDGSSPDVVRSPRVGERILPPEVTGSA</sequence>
<evidence type="ECO:0000313" key="4">
    <source>
        <dbReference type="Proteomes" id="UP001381003"/>
    </source>
</evidence>
<protein>
    <submittedName>
        <fullName evidence="3">ECF transporter S component</fullName>
    </submittedName>
</protein>
<evidence type="ECO:0000313" key="3">
    <source>
        <dbReference type="EMBL" id="WWF03904.1"/>
    </source>
</evidence>
<feature type="transmembrane region" description="Helical" evidence="2">
    <location>
        <begin position="188"/>
        <end position="206"/>
    </location>
</feature>
<organism evidence="3 4">
    <name type="scientific">Janibacter terrae</name>
    <dbReference type="NCBI Taxonomy" id="103817"/>
    <lineage>
        <taxon>Bacteria</taxon>
        <taxon>Bacillati</taxon>
        <taxon>Actinomycetota</taxon>
        <taxon>Actinomycetes</taxon>
        <taxon>Micrococcales</taxon>
        <taxon>Intrasporangiaceae</taxon>
        <taxon>Janibacter</taxon>
    </lineage>
</organism>
<dbReference type="RefSeq" id="WP_338537504.1">
    <property type="nucleotide sequence ID" value="NZ_CP104874.1"/>
</dbReference>
<keyword evidence="2" id="KW-1133">Transmembrane helix</keyword>
<reference evidence="3 4" key="1">
    <citation type="submission" date="2022-09" db="EMBL/GenBank/DDBJ databases">
        <title>Complete genome sequence of Janibacter terrae strain COS04-44, PCL-degrading bacteria isolated from oil spilled coast.</title>
        <authorList>
            <person name="Park H."/>
            <person name="Kim J.Y."/>
            <person name="An S.H."/>
            <person name="Lee C.M."/>
            <person name="Weon H.-Y."/>
        </authorList>
    </citation>
    <scope>NUCLEOTIDE SEQUENCE [LARGE SCALE GENOMIC DNA]</scope>
    <source>
        <strain evidence="3 4">COS04-44</strain>
    </source>
</reference>
<keyword evidence="4" id="KW-1185">Reference proteome</keyword>
<dbReference type="EMBL" id="CP104874">
    <property type="protein sequence ID" value="WWF03904.1"/>
    <property type="molecule type" value="Genomic_DNA"/>
</dbReference>
<proteinExistence type="predicted"/>
<accession>A0ABZ2FC22</accession>
<feature type="region of interest" description="Disordered" evidence="1">
    <location>
        <begin position="107"/>
        <end position="153"/>
    </location>
</feature>
<dbReference type="Gene3D" id="1.10.1760.20">
    <property type="match status" value="1"/>
</dbReference>
<evidence type="ECO:0000256" key="1">
    <source>
        <dbReference type="SAM" id="MobiDB-lite"/>
    </source>
</evidence>
<feature type="transmembrane region" description="Helical" evidence="2">
    <location>
        <begin position="163"/>
        <end position="181"/>
    </location>
</feature>
<name>A0ABZ2FC22_9MICO</name>
<evidence type="ECO:0000256" key="2">
    <source>
        <dbReference type="SAM" id="Phobius"/>
    </source>
</evidence>
<feature type="transmembrane region" description="Helical" evidence="2">
    <location>
        <begin position="226"/>
        <end position="245"/>
    </location>
</feature>
<feature type="transmembrane region" description="Helical" evidence="2">
    <location>
        <begin position="257"/>
        <end position="277"/>
    </location>
</feature>
<gene>
    <name evidence="3" type="ORF">N5P18_09280</name>
</gene>
<keyword evidence="2" id="KW-0812">Transmembrane</keyword>
<keyword evidence="2" id="KW-0472">Membrane</keyword>
<dbReference type="InterPro" id="IPR036259">
    <property type="entry name" value="MFS_trans_sf"/>
</dbReference>
<dbReference type="Proteomes" id="UP001381003">
    <property type="component" value="Chromosome"/>
</dbReference>
<dbReference type="SUPFAM" id="SSF103473">
    <property type="entry name" value="MFS general substrate transporter"/>
    <property type="match status" value="1"/>
</dbReference>